<evidence type="ECO:0000256" key="17">
    <source>
        <dbReference type="SAM" id="Phobius"/>
    </source>
</evidence>
<evidence type="ECO:0000259" key="19">
    <source>
        <dbReference type="Pfam" id="PF13614"/>
    </source>
</evidence>
<dbReference type="Pfam" id="PF13614">
    <property type="entry name" value="AAA_31"/>
    <property type="match status" value="1"/>
</dbReference>
<evidence type="ECO:0000313" key="22">
    <source>
        <dbReference type="Proteomes" id="UP000445582"/>
    </source>
</evidence>
<keyword evidence="16" id="KW-0175">Coiled coil</keyword>
<feature type="transmembrane region" description="Helical" evidence="17">
    <location>
        <begin position="52"/>
        <end position="73"/>
    </location>
</feature>
<dbReference type="Gene3D" id="3.40.50.300">
    <property type="entry name" value="P-loop containing nucleotide triphosphate hydrolases"/>
    <property type="match status" value="1"/>
</dbReference>
<keyword evidence="7 21" id="KW-0808">Transferase</keyword>
<comment type="subcellular location">
    <subcellularLocation>
        <location evidence="1">Cell inner membrane</location>
        <topology evidence="1">Multi-pass membrane protein</topology>
    </subcellularLocation>
</comment>
<comment type="similarity">
    <text evidence="2">Belongs to the CpsD/CapB family.</text>
</comment>
<evidence type="ECO:0000256" key="10">
    <source>
        <dbReference type="ARBA" id="ARBA00022777"/>
    </source>
</evidence>
<dbReference type="PANTHER" id="PTHR32309:SF13">
    <property type="entry name" value="FERRIC ENTEROBACTIN TRANSPORT PROTEIN FEPE"/>
    <property type="match status" value="1"/>
</dbReference>
<dbReference type="InterPro" id="IPR005702">
    <property type="entry name" value="Wzc-like_C"/>
</dbReference>
<evidence type="ECO:0000256" key="5">
    <source>
        <dbReference type="ARBA" id="ARBA00022475"/>
    </source>
</evidence>
<keyword evidence="8 17" id="KW-0812">Transmembrane</keyword>
<dbReference type="Pfam" id="PF13807">
    <property type="entry name" value="GNVR"/>
    <property type="match status" value="1"/>
</dbReference>
<keyword evidence="10 21" id="KW-0418">Kinase</keyword>
<dbReference type="EMBL" id="WTYN01000001">
    <property type="protein sequence ID" value="MXO62237.1"/>
    <property type="molecule type" value="Genomic_DNA"/>
</dbReference>
<evidence type="ECO:0000256" key="14">
    <source>
        <dbReference type="ARBA" id="ARBA00023137"/>
    </source>
</evidence>
<evidence type="ECO:0000256" key="1">
    <source>
        <dbReference type="ARBA" id="ARBA00004429"/>
    </source>
</evidence>
<evidence type="ECO:0000259" key="20">
    <source>
        <dbReference type="Pfam" id="PF13807"/>
    </source>
</evidence>
<evidence type="ECO:0000256" key="6">
    <source>
        <dbReference type="ARBA" id="ARBA00022519"/>
    </source>
</evidence>
<dbReference type="RefSeq" id="WP_160671925.1">
    <property type="nucleotide sequence ID" value="NZ_WTYN01000001.1"/>
</dbReference>
<evidence type="ECO:0000256" key="15">
    <source>
        <dbReference type="ARBA" id="ARBA00051245"/>
    </source>
</evidence>
<evidence type="ECO:0000256" key="7">
    <source>
        <dbReference type="ARBA" id="ARBA00022679"/>
    </source>
</evidence>
<dbReference type="SUPFAM" id="SSF52540">
    <property type="entry name" value="P-loop containing nucleoside triphosphate hydrolases"/>
    <property type="match status" value="1"/>
</dbReference>
<dbReference type="CDD" id="cd05387">
    <property type="entry name" value="BY-kinase"/>
    <property type="match status" value="1"/>
</dbReference>
<evidence type="ECO:0000259" key="18">
    <source>
        <dbReference type="Pfam" id="PF02706"/>
    </source>
</evidence>
<evidence type="ECO:0000256" key="8">
    <source>
        <dbReference type="ARBA" id="ARBA00022692"/>
    </source>
</evidence>
<dbReference type="InterPro" id="IPR050445">
    <property type="entry name" value="Bact_polysacc_biosynth/exp"/>
</dbReference>
<proteinExistence type="inferred from homology"/>
<evidence type="ECO:0000256" key="2">
    <source>
        <dbReference type="ARBA" id="ARBA00007316"/>
    </source>
</evidence>
<reference evidence="21 22" key="1">
    <citation type="submission" date="2019-12" db="EMBL/GenBank/DDBJ databases">
        <title>Genomic-based taxomic classification of the family Erythrobacteraceae.</title>
        <authorList>
            <person name="Xu L."/>
        </authorList>
    </citation>
    <scope>NUCLEOTIDE SEQUENCE [LARGE SCALE GENOMIC DNA]</scope>
    <source>
        <strain evidence="21 22">MCCC 1A09965</strain>
    </source>
</reference>
<dbReference type="NCBIfam" id="TIGR01007">
    <property type="entry name" value="eps_fam"/>
    <property type="match status" value="1"/>
</dbReference>
<name>A0A844YE55_9SPHN</name>
<keyword evidence="12 17" id="KW-1133">Transmembrane helix</keyword>
<evidence type="ECO:0000256" key="11">
    <source>
        <dbReference type="ARBA" id="ARBA00022840"/>
    </source>
</evidence>
<keyword evidence="14" id="KW-0829">Tyrosine-protein kinase</keyword>
<dbReference type="Pfam" id="PF02706">
    <property type="entry name" value="Wzz"/>
    <property type="match status" value="1"/>
</dbReference>
<keyword evidence="13 17" id="KW-0472">Membrane</keyword>
<keyword evidence="5" id="KW-1003">Cell membrane</keyword>
<comment type="catalytic activity">
    <reaction evidence="15">
        <text>L-tyrosyl-[protein] + ATP = O-phospho-L-tyrosyl-[protein] + ADP + H(+)</text>
        <dbReference type="Rhea" id="RHEA:10596"/>
        <dbReference type="Rhea" id="RHEA-COMP:10136"/>
        <dbReference type="Rhea" id="RHEA-COMP:20101"/>
        <dbReference type="ChEBI" id="CHEBI:15378"/>
        <dbReference type="ChEBI" id="CHEBI:30616"/>
        <dbReference type="ChEBI" id="CHEBI:46858"/>
        <dbReference type="ChEBI" id="CHEBI:61978"/>
        <dbReference type="ChEBI" id="CHEBI:456216"/>
        <dbReference type="EC" id="2.7.10.2"/>
    </reaction>
</comment>
<dbReference type="EC" id="2.7.10.2" evidence="4"/>
<feature type="domain" description="Polysaccharide chain length determinant N-terminal" evidence="18">
    <location>
        <begin position="45"/>
        <end position="132"/>
    </location>
</feature>
<dbReference type="Proteomes" id="UP000445582">
    <property type="component" value="Unassembled WGS sequence"/>
</dbReference>
<accession>A0A844YE55</accession>
<dbReference type="GO" id="GO:0005886">
    <property type="term" value="C:plasma membrane"/>
    <property type="evidence" value="ECO:0007669"/>
    <property type="project" value="UniProtKB-SubCell"/>
</dbReference>
<feature type="coiled-coil region" evidence="16">
    <location>
        <begin position="221"/>
        <end position="248"/>
    </location>
</feature>
<evidence type="ECO:0000256" key="16">
    <source>
        <dbReference type="SAM" id="Coils"/>
    </source>
</evidence>
<evidence type="ECO:0000256" key="4">
    <source>
        <dbReference type="ARBA" id="ARBA00011903"/>
    </source>
</evidence>
<keyword evidence="6" id="KW-0997">Cell inner membrane</keyword>
<comment type="similarity">
    <text evidence="3">Belongs to the etk/wzc family.</text>
</comment>
<dbReference type="GO" id="GO:0005524">
    <property type="term" value="F:ATP binding"/>
    <property type="evidence" value="ECO:0007669"/>
    <property type="project" value="UniProtKB-KW"/>
</dbReference>
<dbReference type="AlphaFoldDB" id="A0A844YE55"/>
<dbReference type="OrthoDB" id="230260at2"/>
<evidence type="ECO:0000313" key="21">
    <source>
        <dbReference type="EMBL" id="MXO62237.1"/>
    </source>
</evidence>
<dbReference type="InterPro" id="IPR003856">
    <property type="entry name" value="LPS_length_determ_N"/>
</dbReference>
<keyword evidence="22" id="KW-1185">Reference proteome</keyword>
<dbReference type="InterPro" id="IPR032807">
    <property type="entry name" value="GNVR"/>
</dbReference>
<keyword evidence="11" id="KW-0067">ATP-binding</keyword>
<gene>
    <name evidence="21" type="ORF">GRI48_04345</name>
</gene>
<feature type="domain" description="AAA" evidence="19">
    <location>
        <begin position="542"/>
        <end position="684"/>
    </location>
</feature>
<protein>
    <recommendedName>
        <fullName evidence="4">non-specific protein-tyrosine kinase</fullName>
        <ecNumber evidence="4">2.7.10.2</ecNumber>
    </recommendedName>
</protein>
<organism evidence="21 22">
    <name type="scientific">Qipengyuania oceanensis</name>
    <dbReference type="NCBI Taxonomy" id="1463597"/>
    <lineage>
        <taxon>Bacteria</taxon>
        <taxon>Pseudomonadati</taxon>
        <taxon>Pseudomonadota</taxon>
        <taxon>Alphaproteobacteria</taxon>
        <taxon>Sphingomonadales</taxon>
        <taxon>Erythrobacteraceae</taxon>
        <taxon>Qipengyuania</taxon>
    </lineage>
</organism>
<evidence type="ECO:0000256" key="13">
    <source>
        <dbReference type="ARBA" id="ARBA00023136"/>
    </source>
</evidence>
<dbReference type="InterPro" id="IPR027417">
    <property type="entry name" value="P-loop_NTPase"/>
</dbReference>
<evidence type="ECO:0000256" key="3">
    <source>
        <dbReference type="ARBA" id="ARBA00008883"/>
    </source>
</evidence>
<sequence>MLRAADSPGYRGNGSDGGDGRGGSYGYPAGAFGDNPVSANLRYALAALRRNIWLFVAILGAALAVAVIATMLVTPRYTAATSIQINEQSDEVLGEEFDARAPESSDWDVDRFLNTQLDILRSRALAIRVANALKLYEDPRFFAAMEMAPPAADTDATARRETVIALLRDSLSIDLPRSTRIARVSFTSTDAEISARIANAFADEFIQANLQRRFDSSAYARTFVEEQLDDARKQLETSEQELNAYARQAGLIRTRDAFTVDDSRPVAGSVTASSLLQLNQAANAARADRIAAQTRWQAESATPLLSSRTVLANPTVQELMTRRAKARSDLEAARDRYLPDHPAVQNLQGDLSAIDAELTATAAQVRNSIRAEYRAAQAAEDALQGQVSRLQGDTLREQDRAVRYNTLAREADTARSIYDGLLQRYRELNASAGIAASNIAIIDRADPPLMPSSPSLPRNLAIGLLAGLVAALAAVYLRDRLDDAIRVPEDVEEKLGLPLLGVVPRAEGKPFEDMTNPKSPVAEAYNSLRGALLYSTRSGLPRVLALTSAQAGEGKTTSSHAIASGFGRMGMKVLLIDADLRRPAAHIATGIPNTRGLTDLLTSADPLESAVASFEDGAFDVLPSGPPPPSPSELITSPRMAQILEQASEAYDVVVVDCPPVLGLADAPMLAALADGTIFVVEAERGRSGQLRAALRRLRTVDPVLIGAVLAKFDPEKGGNRYSAYYGYEYYRYAKDQEGQPA</sequence>
<evidence type="ECO:0000256" key="12">
    <source>
        <dbReference type="ARBA" id="ARBA00022989"/>
    </source>
</evidence>
<feature type="domain" description="Tyrosine-protein kinase G-rich" evidence="20">
    <location>
        <begin position="407"/>
        <end position="479"/>
    </location>
</feature>
<evidence type="ECO:0000256" key="9">
    <source>
        <dbReference type="ARBA" id="ARBA00022741"/>
    </source>
</evidence>
<dbReference type="GO" id="GO:0004715">
    <property type="term" value="F:non-membrane spanning protein tyrosine kinase activity"/>
    <property type="evidence" value="ECO:0007669"/>
    <property type="project" value="UniProtKB-EC"/>
</dbReference>
<keyword evidence="9" id="KW-0547">Nucleotide-binding</keyword>
<dbReference type="PANTHER" id="PTHR32309">
    <property type="entry name" value="TYROSINE-PROTEIN KINASE"/>
    <property type="match status" value="1"/>
</dbReference>
<comment type="caution">
    <text evidence="21">The sequence shown here is derived from an EMBL/GenBank/DDBJ whole genome shotgun (WGS) entry which is preliminary data.</text>
</comment>
<dbReference type="InterPro" id="IPR025669">
    <property type="entry name" value="AAA_dom"/>
</dbReference>